<keyword evidence="1" id="KW-0040">ANK repeat</keyword>
<dbReference type="Pfam" id="PF13246">
    <property type="entry name" value="Cation_ATPase"/>
    <property type="match status" value="1"/>
</dbReference>
<dbReference type="GO" id="GO:0003712">
    <property type="term" value="F:transcription coregulator activity"/>
    <property type="evidence" value="ECO:0007669"/>
    <property type="project" value="TreeGrafter"/>
</dbReference>
<name>A0AAW2U456_9LAMI</name>
<protein>
    <submittedName>
        <fullName evidence="2">Calcium-transporting ATPase 4, endoplasmic reticulum-type</fullName>
    </submittedName>
</protein>
<dbReference type="PANTHER" id="PTHR23335">
    <property type="entry name" value="CALMODULIN-BINDING TRANSCRIPTION ACTIVATOR CAMTA"/>
    <property type="match status" value="1"/>
</dbReference>
<dbReference type="InterPro" id="IPR036770">
    <property type="entry name" value="Ankyrin_rpt-contain_sf"/>
</dbReference>
<gene>
    <name evidence="2" type="ORF">Slati_3734900</name>
</gene>
<reference evidence="2" key="1">
    <citation type="submission" date="2020-06" db="EMBL/GenBank/DDBJ databases">
        <authorList>
            <person name="Li T."/>
            <person name="Hu X."/>
            <person name="Zhang T."/>
            <person name="Song X."/>
            <person name="Zhang H."/>
            <person name="Dai N."/>
            <person name="Sheng W."/>
            <person name="Hou X."/>
            <person name="Wei L."/>
        </authorList>
    </citation>
    <scope>NUCLEOTIDE SEQUENCE</scope>
    <source>
        <strain evidence="2">KEN1</strain>
        <tissue evidence="2">Leaf</tissue>
    </source>
</reference>
<reference evidence="2" key="2">
    <citation type="journal article" date="2024" name="Plant">
        <title>Genomic evolution and insights into agronomic trait innovations of Sesamum species.</title>
        <authorList>
            <person name="Miao H."/>
            <person name="Wang L."/>
            <person name="Qu L."/>
            <person name="Liu H."/>
            <person name="Sun Y."/>
            <person name="Le M."/>
            <person name="Wang Q."/>
            <person name="Wei S."/>
            <person name="Zheng Y."/>
            <person name="Lin W."/>
            <person name="Duan Y."/>
            <person name="Cao H."/>
            <person name="Xiong S."/>
            <person name="Wang X."/>
            <person name="Wei L."/>
            <person name="Li C."/>
            <person name="Ma Q."/>
            <person name="Ju M."/>
            <person name="Zhao R."/>
            <person name="Li G."/>
            <person name="Mu C."/>
            <person name="Tian Q."/>
            <person name="Mei H."/>
            <person name="Zhang T."/>
            <person name="Gao T."/>
            <person name="Zhang H."/>
        </authorList>
    </citation>
    <scope>NUCLEOTIDE SEQUENCE</scope>
    <source>
        <strain evidence="2">KEN1</strain>
    </source>
</reference>
<dbReference type="GO" id="GO:0000166">
    <property type="term" value="F:nucleotide binding"/>
    <property type="evidence" value="ECO:0007669"/>
    <property type="project" value="InterPro"/>
</dbReference>
<evidence type="ECO:0000256" key="1">
    <source>
        <dbReference type="PROSITE-ProRule" id="PRU00023"/>
    </source>
</evidence>
<feature type="repeat" description="ANK" evidence="1">
    <location>
        <begin position="300"/>
        <end position="332"/>
    </location>
</feature>
<sequence>MLIFREEVYGVCWNNCGEWELHLFGKSDWNEYRDREVLSWEFVDGWPRNFKFSFEKCTYYFEIVVALAVAPIPEGLPAVINNLLGSWQMFSDPLMWKELPMIHLMGKIEKWAIGQLDPNLQVIAKIAAICNDADIEKSGHDKSGHYVANGMPTEAALKVLVEKMGLPDEFGSGPSYGYDRALRCSYVWNKIDQRIATLEFVRDRKGSHCEFCHCKKYLLVKATCKGRFFFPLAFAAALLLIFWDVTANACWVTAKAFLALLQQFMHVMFCPYRSMGFGYDWAIPPTIAATGVSVNFGDANGWTALHWAAYYRRECTVAFVISLGAALEALTDPTPTCPAGRPPAQLSVSIAGHLSESLVSSLSSHILSLNLEDSKESIGRGKAVETVCNSSWL</sequence>
<dbReference type="SUPFAM" id="SSF81660">
    <property type="entry name" value="Metal cation-transporting ATPase, ATP-binding domain N"/>
    <property type="match status" value="1"/>
</dbReference>
<dbReference type="PANTHER" id="PTHR23335:SF30">
    <property type="entry name" value="CALMODULIN-BINDING TRANSCRIPTION ACTIVATOR 3"/>
    <property type="match status" value="1"/>
</dbReference>
<dbReference type="PROSITE" id="PS50088">
    <property type="entry name" value="ANK_REPEAT"/>
    <property type="match status" value="1"/>
</dbReference>
<dbReference type="Gene3D" id="3.40.1110.10">
    <property type="entry name" value="Calcium-transporting ATPase, cytoplasmic domain N"/>
    <property type="match status" value="1"/>
</dbReference>
<organism evidence="2">
    <name type="scientific">Sesamum latifolium</name>
    <dbReference type="NCBI Taxonomy" id="2727402"/>
    <lineage>
        <taxon>Eukaryota</taxon>
        <taxon>Viridiplantae</taxon>
        <taxon>Streptophyta</taxon>
        <taxon>Embryophyta</taxon>
        <taxon>Tracheophyta</taxon>
        <taxon>Spermatophyta</taxon>
        <taxon>Magnoliopsida</taxon>
        <taxon>eudicotyledons</taxon>
        <taxon>Gunneridae</taxon>
        <taxon>Pentapetalae</taxon>
        <taxon>asterids</taxon>
        <taxon>lamiids</taxon>
        <taxon>Lamiales</taxon>
        <taxon>Pedaliaceae</taxon>
        <taxon>Sesamum</taxon>
    </lineage>
</organism>
<dbReference type="GO" id="GO:0005634">
    <property type="term" value="C:nucleus"/>
    <property type="evidence" value="ECO:0007669"/>
    <property type="project" value="TreeGrafter"/>
</dbReference>
<dbReference type="GO" id="GO:0003690">
    <property type="term" value="F:double-stranded DNA binding"/>
    <property type="evidence" value="ECO:0007669"/>
    <property type="project" value="TreeGrafter"/>
</dbReference>
<dbReference type="GO" id="GO:0006357">
    <property type="term" value="P:regulation of transcription by RNA polymerase II"/>
    <property type="evidence" value="ECO:0007669"/>
    <property type="project" value="TreeGrafter"/>
</dbReference>
<dbReference type="SUPFAM" id="SSF48403">
    <property type="entry name" value="Ankyrin repeat"/>
    <property type="match status" value="1"/>
</dbReference>
<dbReference type="Gene3D" id="1.20.1110.10">
    <property type="entry name" value="Calcium-transporting ATPase, transmembrane domain"/>
    <property type="match status" value="1"/>
</dbReference>
<dbReference type="Gene3D" id="1.25.40.20">
    <property type="entry name" value="Ankyrin repeat-containing domain"/>
    <property type="match status" value="1"/>
</dbReference>
<dbReference type="InterPro" id="IPR023298">
    <property type="entry name" value="ATPase_P-typ_TM_dom_sf"/>
</dbReference>
<proteinExistence type="predicted"/>
<accession>A0AAW2U456</accession>
<evidence type="ECO:0000313" key="2">
    <source>
        <dbReference type="EMBL" id="KAL0411452.1"/>
    </source>
</evidence>
<dbReference type="InterPro" id="IPR023299">
    <property type="entry name" value="ATPase_P-typ_cyto_dom_N"/>
</dbReference>
<comment type="caution">
    <text evidence="2">The sequence shown here is derived from an EMBL/GenBank/DDBJ whole genome shotgun (WGS) entry which is preliminary data.</text>
</comment>
<dbReference type="EMBL" id="JACGWN010000013">
    <property type="protein sequence ID" value="KAL0411452.1"/>
    <property type="molecule type" value="Genomic_DNA"/>
</dbReference>
<dbReference type="AlphaFoldDB" id="A0AAW2U456"/>
<dbReference type="InterPro" id="IPR002110">
    <property type="entry name" value="Ankyrin_rpt"/>
</dbReference>
<dbReference type="SUPFAM" id="SSF81665">
    <property type="entry name" value="Calcium ATPase, transmembrane domain M"/>
    <property type="match status" value="1"/>
</dbReference>